<evidence type="ECO:0000259" key="1">
    <source>
        <dbReference type="Pfam" id="PF01261"/>
    </source>
</evidence>
<dbReference type="Gene3D" id="3.20.20.150">
    <property type="entry name" value="Divalent-metal-dependent TIM barrel enzymes"/>
    <property type="match status" value="1"/>
</dbReference>
<comment type="caution">
    <text evidence="2">The sequence shown here is derived from an EMBL/GenBank/DDBJ whole genome shotgun (WGS) entry which is preliminary data.</text>
</comment>
<dbReference type="PANTHER" id="PTHR12110">
    <property type="entry name" value="HYDROXYPYRUVATE ISOMERASE"/>
    <property type="match status" value="1"/>
</dbReference>
<dbReference type="AlphaFoldDB" id="A0A512B6G6"/>
<dbReference type="EMBL" id="BJYT01000001">
    <property type="protein sequence ID" value="GEO07545.1"/>
    <property type="molecule type" value="Genomic_DNA"/>
</dbReference>
<dbReference type="RefSeq" id="WP_246113123.1">
    <property type="nucleotide sequence ID" value="NZ_BJYT01000001.1"/>
</dbReference>
<dbReference type="InterPro" id="IPR013022">
    <property type="entry name" value="Xyl_isomerase-like_TIM-brl"/>
</dbReference>
<dbReference type="InterPro" id="IPR036237">
    <property type="entry name" value="Xyl_isomerase-like_sf"/>
</dbReference>
<keyword evidence="3" id="KW-1185">Reference proteome</keyword>
<dbReference type="PANTHER" id="PTHR12110:SF41">
    <property type="entry name" value="INOSOSE DEHYDRATASE"/>
    <property type="match status" value="1"/>
</dbReference>
<dbReference type="GO" id="GO:0016853">
    <property type="term" value="F:isomerase activity"/>
    <property type="evidence" value="ECO:0007669"/>
    <property type="project" value="UniProtKB-KW"/>
</dbReference>
<reference evidence="2 3" key="1">
    <citation type="submission" date="2019-07" db="EMBL/GenBank/DDBJ databases">
        <title>Whole genome shotgun sequence of Segetibacter aerophilus NBRC 106135.</title>
        <authorList>
            <person name="Hosoyama A."/>
            <person name="Uohara A."/>
            <person name="Ohji S."/>
            <person name="Ichikawa N."/>
        </authorList>
    </citation>
    <scope>NUCLEOTIDE SEQUENCE [LARGE SCALE GENOMIC DNA]</scope>
    <source>
        <strain evidence="2 3">NBRC 106135</strain>
    </source>
</reference>
<evidence type="ECO:0000313" key="3">
    <source>
        <dbReference type="Proteomes" id="UP000321513"/>
    </source>
</evidence>
<dbReference type="Pfam" id="PF01261">
    <property type="entry name" value="AP_endonuc_2"/>
    <property type="match status" value="1"/>
</dbReference>
<sequence length="287" mass="32979">MERRSFVKTLALSAAGTALGSSLFARPAKNPLGVQVWTIREYLKKDLVGSLAKLAKLGYTDLEVFDYDGTYWGKSPKEFNKICNDLGLTVISSHYFTGRHNNTKGSLKNGWDKAVDDAAAMNIKYMICAWLYKEERTSIDLYKELNEMLNKAGETCRKANIQFGYHGHNFEFPPIDGIVPYDYILQNTDKNNVKMEADLFWITKAGVDPVDYFTKYPGRFPLWHVKDMERGSEQFAEVGHGVIDFDRLFAARKLAGLEHWFIEQDQTSREPFESLRMSRDYVLSKKY</sequence>
<keyword evidence="2" id="KW-0413">Isomerase</keyword>
<dbReference type="Proteomes" id="UP000321513">
    <property type="component" value="Unassembled WGS sequence"/>
</dbReference>
<evidence type="ECO:0000313" key="2">
    <source>
        <dbReference type="EMBL" id="GEO07545.1"/>
    </source>
</evidence>
<name>A0A512B6G6_9BACT</name>
<dbReference type="InterPro" id="IPR050312">
    <property type="entry name" value="IolE/XylAMocC-like"/>
</dbReference>
<dbReference type="SUPFAM" id="SSF51658">
    <property type="entry name" value="Xylose isomerase-like"/>
    <property type="match status" value="1"/>
</dbReference>
<protein>
    <submittedName>
        <fullName evidence="2">Sugar phosphate isomerase</fullName>
    </submittedName>
</protein>
<feature type="domain" description="Xylose isomerase-like TIM barrel" evidence="1">
    <location>
        <begin position="51"/>
        <end position="262"/>
    </location>
</feature>
<gene>
    <name evidence="2" type="ORF">SAE01_00410</name>
</gene>
<proteinExistence type="predicted"/>
<organism evidence="2 3">
    <name type="scientific">Segetibacter aerophilus</name>
    <dbReference type="NCBI Taxonomy" id="670293"/>
    <lineage>
        <taxon>Bacteria</taxon>
        <taxon>Pseudomonadati</taxon>
        <taxon>Bacteroidota</taxon>
        <taxon>Chitinophagia</taxon>
        <taxon>Chitinophagales</taxon>
        <taxon>Chitinophagaceae</taxon>
        <taxon>Segetibacter</taxon>
    </lineage>
</organism>
<accession>A0A512B6G6</accession>